<protein>
    <submittedName>
        <fullName evidence="2">Class A beta-lactamase-related serine hydrolase</fullName>
    </submittedName>
</protein>
<accession>A0A3M8LP24</accession>
<dbReference type="SUPFAM" id="SSF56601">
    <property type="entry name" value="beta-lactamase/transpeptidase-like"/>
    <property type="match status" value="1"/>
</dbReference>
<keyword evidence="2" id="KW-0378">Hydrolase</keyword>
<dbReference type="InterPro" id="IPR050491">
    <property type="entry name" value="AmpC-like"/>
</dbReference>
<proteinExistence type="predicted"/>
<sequence>MDTTGLDDFLADTEFSGVVLVRRENATVFEAATGLATQRWGIRNTLDTRFDTASITKLFTSVAVLQLVGAGRLDLERSIHDYVTLDGTTIPHDVTLLHLLTHTSGIADIAEESVGEDADTGEDYAALWARIPAYTLTETADFLPLFAHKRPATMPGVEAAYSDAGYILAGLAVENATGMPYRQYVYDEVFTRAGMTDAGFYDRRDAAPRLAEGWDQGADGLWRANLFGAPPIGSPAEGAQATAADLARFAQALRAGELLNPELTGEFFIPQVQLDDETSYGFGLEFDLNRNGTTHSWYSDGIGAGASGILRHYVDPGLDVVVLSNSEEGAWPVVRELDERLGG</sequence>
<evidence type="ECO:0000313" key="2">
    <source>
        <dbReference type="EMBL" id="RNE67276.1"/>
    </source>
</evidence>
<evidence type="ECO:0000259" key="1">
    <source>
        <dbReference type="Pfam" id="PF00144"/>
    </source>
</evidence>
<organism evidence="2 3">
    <name type="scientific">Cryobacterium tepidiphilum</name>
    <dbReference type="NCBI Taxonomy" id="2486026"/>
    <lineage>
        <taxon>Bacteria</taxon>
        <taxon>Bacillati</taxon>
        <taxon>Actinomycetota</taxon>
        <taxon>Actinomycetes</taxon>
        <taxon>Micrococcales</taxon>
        <taxon>Microbacteriaceae</taxon>
        <taxon>Cryobacterium</taxon>
    </lineage>
</organism>
<evidence type="ECO:0000313" key="3">
    <source>
        <dbReference type="Proteomes" id="UP000279859"/>
    </source>
</evidence>
<dbReference type="Pfam" id="PF00144">
    <property type="entry name" value="Beta-lactamase"/>
    <property type="match status" value="1"/>
</dbReference>
<feature type="domain" description="Beta-lactamase-related" evidence="1">
    <location>
        <begin position="11"/>
        <end position="333"/>
    </location>
</feature>
<dbReference type="Gene3D" id="3.40.710.10">
    <property type="entry name" value="DD-peptidase/beta-lactamase superfamily"/>
    <property type="match status" value="1"/>
</dbReference>
<name>A0A3M8LP24_9MICO</name>
<dbReference type="InterPro" id="IPR001466">
    <property type="entry name" value="Beta-lactam-related"/>
</dbReference>
<dbReference type="OrthoDB" id="9809635at2"/>
<dbReference type="Proteomes" id="UP000279859">
    <property type="component" value="Unassembled WGS sequence"/>
</dbReference>
<dbReference type="RefSeq" id="WP_123044308.1">
    <property type="nucleotide sequence ID" value="NZ_RDSR01000001.1"/>
</dbReference>
<dbReference type="EMBL" id="RDSR01000001">
    <property type="protein sequence ID" value="RNE67276.1"/>
    <property type="molecule type" value="Genomic_DNA"/>
</dbReference>
<dbReference type="InterPro" id="IPR012338">
    <property type="entry name" value="Beta-lactam/transpept-like"/>
</dbReference>
<gene>
    <name evidence="2" type="ORF">EEJ31_00380</name>
</gene>
<dbReference type="AlphaFoldDB" id="A0A3M8LP24"/>
<comment type="caution">
    <text evidence="2">The sequence shown here is derived from an EMBL/GenBank/DDBJ whole genome shotgun (WGS) entry which is preliminary data.</text>
</comment>
<dbReference type="PANTHER" id="PTHR46825">
    <property type="entry name" value="D-ALANYL-D-ALANINE-CARBOXYPEPTIDASE/ENDOPEPTIDASE AMPH"/>
    <property type="match status" value="1"/>
</dbReference>
<reference evidence="2 3" key="1">
    <citation type="submission" date="2018-11" db="EMBL/GenBank/DDBJ databases">
        <title>Cryobacterium sp. nov., isolated from rhizosphere soil of lettuce.</title>
        <authorList>
            <person name="Wang Y."/>
        </authorList>
    </citation>
    <scope>NUCLEOTIDE SEQUENCE [LARGE SCALE GENOMIC DNA]</scope>
    <source>
        <strain evidence="2 3">NEAU-85</strain>
    </source>
</reference>
<dbReference type="PANTHER" id="PTHR46825:SF9">
    <property type="entry name" value="BETA-LACTAMASE-RELATED DOMAIN-CONTAINING PROTEIN"/>
    <property type="match status" value="1"/>
</dbReference>
<dbReference type="GO" id="GO:0016787">
    <property type="term" value="F:hydrolase activity"/>
    <property type="evidence" value="ECO:0007669"/>
    <property type="project" value="UniProtKB-KW"/>
</dbReference>
<keyword evidence="3" id="KW-1185">Reference proteome</keyword>